<dbReference type="EMBL" id="ONZQ02000015">
    <property type="protein sequence ID" value="SPO06128.1"/>
    <property type="molecule type" value="Genomic_DNA"/>
</dbReference>
<sequence length="252" mass="28313">MSTAAVISTSGMSLPPLPRPHPMRATMYHALPTPPPSLSPSPPTTYRPMGPDRSYRFNFERLPPELQREILSRLDYQSLIALSCTNRYLNQTVDPAHLADPADKFAFVMRAENYFPRHFPVVVQGQERPGNFACYVCFRVRGPAHFDADQPHSIYVNDRGERVDGLAPLRGADGKPSQARALPPPGCKLVSLRRFCIECGVRHGLHQPGDSLFTKLRQELWVCRCRMVWQKPTCLKCTRCGGDCPLRAKAKS</sequence>
<dbReference type="InterPro" id="IPR036047">
    <property type="entry name" value="F-box-like_dom_sf"/>
</dbReference>
<protein>
    <recommendedName>
        <fullName evidence="1">F-box domain-containing protein</fullName>
    </recommendedName>
</protein>
<evidence type="ECO:0000259" key="1">
    <source>
        <dbReference type="PROSITE" id="PS50181"/>
    </source>
</evidence>
<organism evidence="2 3">
    <name type="scientific">Cephalotrichum gorgonifer</name>
    <dbReference type="NCBI Taxonomy" id="2041049"/>
    <lineage>
        <taxon>Eukaryota</taxon>
        <taxon>Fungi</taxon>
        <taxon>Dikarya</taxon>
        <taxon>Ascomycota</taxon>
        <taxon>Pezizomycotina</taxon>
        <taxon>Sordariomycetes</taxon>
        <taxon>Hypocreomycetidae</taxon>
        <taxon>Microascales</taxon>
        <taxon>Microascaceae</taxon>
        <taxon>Cephalotrichum</taxon>
    </lineage>
</organism>
<comment type="caution">
    <text evidence="2">The sequence shown here is derived from an EMBL/GenBank/DDBJ whole genome shotgun (WGS) entry which is preliminary data.</text>
</comment>
<gene>
    <name evidence="2" type="ORF">DNG_08817</name>
</gene>
<dbReference type="Proteomes" id="UP001187682">
    <property type="component" value="Unassembled WGS sequence"/>
</dbReference>
<dbReference type="AlphaFoldDB" id="A0AAE8N6P2"/>
<dbReference type="CDD" id="cd09917">
    <property type="entry name" value="F-box_SF"/>
    <property type="match status" value="1"/>
</dbReference>
<accession>A0AAE8N6P2</accession>
<evidence type="ECO:0000313" key="2">
    <source>
        <dbReference type="EMBL" id="SPO06128.1"/>
    </source>
</evidence>
<feature type="domain" description="F-box" evidence="1">
    <location>
        <begin position="56"/>
        <end position="102"/>
    </location>
</feature>
<proteinExistence type="predicted"/>
<reference evidence="2" key="1">
    <citation type="submission" date="2018-03" db="EMBL/GenBank/DDBJ databases">
        <authorList>
            <person name="Guldener U."/>
        </authorList>
    </citation>
    <scope>NUCLEOTIDE SEQUENCE</scope>
</reference>
<dbReference type="PROSITE" id="PS50181">
    <property type="entry name" value="FBOX"/>
    <property type="match status" value="1"/>
</dbReference>
<dbReference type="SUPFAM" id="SSF81383">
    <property type="entry name" value="F-box domain"/>
    <property type="match status" value="1"/>
</dbReference>
<dbReference type="InterPro" id="IPR001810">
    <property type="entry name" value="F-box_dom"/>
</dbReference>
<name>A0AAE8N6P2_9PEZI</name>
<keyword evidence="3" id="KW-1185">Reference proteome</keyword>
<dbReference type="Pfam" id="PF00646">
    <property type="entry name" value="F-box"/>
    <property type="match status" value="1"/>
</dbReference>
<evidence type="ECO:0000313" key="3">
    <source>
        <dbReference type="Proteomes" id="UP001187682"/>
    </source>
</evidence>